<sequence length="146" mass="15888">MHFAPPRDLTARVVFASALYDLVVTAPFATPWTATRTIEQLTRVHQALALSGSFALEGPMSLLFLNLMGSIVVVWSVVRLQTPTARLGAADTVGRILFSSWFAFALAQGASTLLVAFLVLEVTWAMVQGLTVFRVLRARRLATIPS</sequence>
<keyword evidence="3" id="KW-1185">Reference proteome</keyword>
<keyword evidence="1" id="KW-0812">Transmembrane</keyword>
<dbReference type="STRING" id="1391654.AKJ09_01948"/>
<dbReference type="AlphaFoldDB" id="A0A0K1PQ96"/>
<evidence type="ECO:0000313" key="2">
    <source>
        <dbReference type="EMBL" id="AKU95284.1"/>
    </source>
</evidence>
<keyword evidence="1" id="KW-1133">Transmembrane helix</keyword>
<dbReference type="Proteomes" id="UP000064967">
    <property type="component" value="Chromosome"/>
</dbReference>
<evidence type="ECO:0000313" key="3">
    <source>
        <dbReference type="Proteomes" id="UP000064967"/>
    </source>
</evidence>
<evidence type="ECO:0000256" key="1">
    <source>
        <dbReference type="SAM" id="Phobius"/>
    </source>
</evidence>
<dbReference type="PATRIC" id="fig|1391654.3.peg.1960"/>
<proteinExistence type="predicted"/>
<organism evidence="2 3">
    <name type="scientific">Labilithrix luteola</name>
    <dbReference type="NCBI Taxonomy" id="1391654"/>
    <lineage>
        <taxon>Bacteria</taxon>
        <taxon>Pseudomonadati</taxon>
        <taxon>Myxococcota</taxon>
        <taxon>Polyangia</taxon>
        <taxon>Polyangiales</taxon>
        <taxon>Labilitrichaceae</taxon>
        <taxon>Labilithrix</taxon>
    </lineage>
</organism>
<accession>A0A0K1PQ96</accession>
<gene>
    <name evidence="2" type="ORF">AKJ09_01948</name>
</gene>
<dbReference type="KEGG" id="llu:AKJ09_01948"/>
<dbReference type="EMBL" id="CP012333">
    <property type="protein sequence ID" value="AKU95284.1"/>
    <property type="molecule type" value="Genomic_DNA"/>
</dbReference>
<reference evidence="2 3" key="1">
    <citation type="submission" date="2015-08" db="EMBL/GenBank/DDBJ databases">
        <authorList>
            <person name="Babu N.S."/>
            <person name="Beckwith C.J."/>
            <person name="Beseler K.G."/>
            <person name="Brison A."/>
            <person name="Carone J.V."/>
            <person name="Caskin T.P."/>
            <person name="Diamond M."/>
            <person name="Durham M.E."/>
            <person name="Foxe J.M."/>
            <person name="Go M."/>
            <person name="Henderson B.A."/>
            <person name="Jones I.B."/>
            <person name="McGettigan J.A."/>
            <person name="Micheletti S.J."/>
            <person name="Nasrallah M.E."/>
            <person name="Ortiz D."/>
            <person name="Piller C.R."/>
            <person name="Privatt S.R."/>
            <person name="Schneider S.L."/>
            <person name="Sharp S."/>
            <person name="Smith T.C."/>
            <person name="Stanton J.D."/>
            <person name="Ullery H.E."/>
            <person name="Wilson R.J."/>
            <person name="Serrano M.G."/>
            <person name="Buck G."/>
            <person name="Lee V."/>
            <person name="Wang Y."/>
            <person name="Carvalho R."/>
            <person name="Voegtly L."/>
            <person name="Shi R."/>
            <person name="Duckworth R."/>
            <person name="Johnson A."/>
            <person name="Loviza R."/>
            <person name="Walstead R."/>
            <person name="Shah Z."/>
            <person name="Kiflezghi M."/>
            <person name="Wade K."/>
            <person name="Ball S.L."/>
            <person name="Bradley K.W."/>
            <person name="Asai D.J."/>
            <person name="Bowman C.A."/>
            <person name="Russell D.A."/>
            <person name="Pope W.H."/>
            <person name="Jacobs-Sera D."/>
            <person name="Hendrix R.W."/>
            <person name="Hatfull G.F."/>
        </authorList>
    </citation>
    <scope>NUCLEOTIDE SEQUENCE [LARGE SCALE GENOMIC DNA]</scope>
    <source>
        <strain evidence="2 3">DSM 27648</strain>
    </source>
</reference>
<keyword evidence="1" id="KW-0472">Membrane</keyword>
<name>A0A0K1PQ96_9BACT</name>
<dbReference type="OrthoDB" id="8926562at2"/>
<feature type="transmembrane region" description="Helical" evidence="1">
    <location>
        <begin position="60"/>
        <end position="80"/>
    </location>
</feature>
<protein>
    <submittedName>
        <fullName evidence="2">Uncharacterized protein</fullName>
    </submittedName>
</protein>